<dbReference type="NCBIfam" id="NF037995">
    <property type="entry name" value="TRAP_S1"/>
    <property type="match status" value="1"/>
</dbReference>
<accession>A0A3R9PIJ4</accession>
<feature type="compositionally biased region" description="Acidic residues" evidence="4">
    <location>
        <begin position="35"/>
        <end position="48"/>
    </location>
</feature>
<dbReference type="PANTHER" id="PTHR33376">
    <property type="match status" value="1"/>
</dbReference>
<feature type="signal peptide" evidence="5">
    <location>
        <begin position="1"/>
        <end position="20"/>
    </location>
</feature>
<dbReference type="RefSeq" id="WP_125558562.1">
    <property type="nucleotide sequence ID" value="NZ_RBVX01000024.1"/>
</dbReference>
<dbReference type="Pfam" id="PF03480">
    <property type="entry name" value="DctP"/>
    <property type="match status" value="1"/>
</dbReference>
<evidence type="ECO:0000313" key="6">
    <source>
        <dbReference type="EMBL" id="RSL31453.1"/>
    </source>
</evidence>
<feature type="region of interest" description="Disordered" evidence="4">
    <location>
        <begin position="21"/>
        <end position="50"/>
    </location>
</feature>
<dbReference type="GO" id="GO:0030288">
    <property type="term" value="C:outer membrane-bounded periplasmic space"/>
    <property type="evidence" value="ECO:0007669"/>
    <property type="project" value="InterPro"/>
</dbReference>
<name>A0A3R9PIJ4_9BACI</name>
<dbReference type="EMBL" id="RBVX01000024">
    <property type="protein sequence ID" value="RSL31453.1"/>
    <property type="molecule type" value="Genomic_DNA"/>
</dbReference>
<dbReference type="Gene3D" id="3.40.190.170">
    <property type="entry name" value="Bacterial extracellular solute-binding protein, family 7"/>
    <property type="match status" value="1"/>
</dbReference>
<sequence>MKAKFSMVGVSLALLLSACGGGEETGSENNTEGESAPEENENTEEGNTEAETVSINFATPDPESASITVAAKEFESTVEEESGGSIEVDVHGDGSLYGGDPSAAVNQLGEGSLDMLALSSTVYANSESRFNMLSIPYLYDDKDQYLDLLNDDLAQQLLEDIEDSGIKGLNYWPRNFRQITNSVNPINEPSDLEGLKLRVPNNPLWVDFFEEAGASPTPMDFGEVYNALQLDTIDGQENPVEIPVNASFYEVQDYISMTNHMADAWVVGMNNEVFDEMSSEQQETVQSAADDMQQWLRDYDSEQVEEMKQTLKDEGMEVNEVSSENQEKFVEIAQSQYPSFREVVGDDEYFDQVLEFVGKGQ</sequence>
<keyword evidence="3 5" id="KW-0732">Signal</keyword>
<evidence type="ECO:0000256" key="4">
    <source>
        <dbReference type="SAM" id="MobiDB-lite"/>
    </source>
</evidence>
<dbReference type="PIRSF" id="PIRSF006470">
    <property type="entry name" value="DctB"/>
    <property type="match status" value="1"/>
</dbReference>
<reference evidence="6 7" key="1">
    <citation type="submission" date="2018-10" db="EMBL/GenBank/DDBJ databases">
        <title>Draft genome sequence of Bacillus salarius IM0101, isolated from a hypersaline soil in Inner Mongolia, China.</title>
        <authorList>
            <person name="Yamprayoonswat W."/>
            <person name="Boonvisut S."/>
            <person name="Jumpathong W."/>
            <person name="Sittihan S."/>
            <person name="Ruangsuj P."/>
            <person name="Wanthongcharoen S."/>
            <person name="Thongpramul N."/>
            <person name="Pimmason S."/>
            <person name="Yu B."/>
            <person name="Yasawong M."/>
        </authorList>
    </citation>
    <scope>NUCLEOTIDE SEQUENCE [LARGE SCALE GENOMIC DNA]</scope>
    <source>
        <strain evidence="6 7">IM0101</strain>
    </source>
</reference>
<dbReference type="PANTHER" id="PTHR33376:SF7">
    <property type="entry name" value="C4-DICARBOXYLATE-BINDING PROTEIN DCTB"/>
    <property type="match status" value="1"/>
</dbReference>
<dbReference type="InterPro" id="IPR004682">
    <property type="entry name" value="TRAP_DctP"/>
</dbReference>
<evidence type="ECO:0000256" key="3">
    <source>
        <dbReference type="ARBA" id="ARBA00022729"/>
    </source>
</evidence>
<comment type="similarity">
    <text evidence="1">Belongs to the bacterial solute-binding protein 7 family.</text>
</comment>
<evidence type="ECO:0000256" key="5">
    <source>
        <dbReference type="SAM" id="SignalP"/>
    </source>
</evidence>
<evidence type="ECO:0000256" key="1">
    <source>
        <dbReference type="ARBA" id="ARBA00009023"/>
    </source>
</evidence>
<dbReference type="OrthoDB" id="9776801at2"/>
<protein>
    <submittedName>
        <fullName evidence="6">DctP family TRAP transporter solute-binding subunit</fullName>
    </submittedName>
</protein>
<dbReference type="InterPro" id="IPR018389">
    <property type="entry name" value="DctP_fam"/>
</dbReference>
<dbReference type="Proteomes" id="UP000275076">
    <property type="component" value="Unassembled WGS sequence"/>
</dbReference>
<evidence type="ECO:0000313" key="7">
    <source>
        <dbReference type="Proteomes" id="UP000275076"/>
    </source>
</evidence>
<dbReference type="AlphaFoldDB" id="A0A3R9PIJ4"/>
<proteinExistence type="inferred from homology"/>
<keyword evidence="7" id="KW-1185">Reference proteome</keyword>
<dbReference type="NCBIfam" id="TIGR00787">
    <property type="entry name" value="dctP"/>
    <property type="match status" value="1"/>
</dbReference>
<feature type="chain" id="PRO_5038720468" evidence="5">
    <location>
        <begin position="21"/>
        <end position="361"/>
    </location>
</feature>
<organism evidence="6 7">
    <name type="scientific">Salibacterium salarium</name>
    <dbReference type="NCBI Taxonomy" id="284579"/>
    <lineage>
        <taxon>Bacteria</taxon>
        <taxon>Bacillati</taxon>
        <taxon>Bacillota</taxon>
        <taxon>Bacilli</taxon>
        <taxon>Bacillales</taxon>
        <taxon>Bacillaceae</taxon>
    </lineage>
</organism>
<dbReference type="InterPro" id="IPR038404">
    <property type="entry name" value="TRAP_DctP_sf"/>
</dbReference>
<comment type="caution">
    <text evidence="6">The sequence shown here is derived from an EMBL/GenBank/DDBJ whole genome shotgun (WGS) entry which is preliminary data.</text>
</comment>
<gene>
    <name evidence="6" type="ORF">D7Z54_20655</name>
</gene>
<keyword evidence="2" id="KW-0813">Transport</keyword>
<dbReference type="PROSITE" id="PS51257">
    <property type="entry name" value="PROKAR_LIPOPROTEIN"/>
    <property type="match status" value="1"/>
</dbReference>
<dbReference type="GO" id="GO:0055085">
    <property type="term" value="P:transmembrane transport"/>
    <property type="evidence" value="ECO:0007669"/>
    <property type="project" value="InterPro"/>
</dbReference>
<evidence type="ECO:0000256" key="2">
    <source>
        <dbReference type="ARBA" id="ARBA00022448"/>
    </source>
</evidence>